<dbReference type="InterPro" id="IPR007393">
    <property type="entry name" value="YlxR_dom"/>
</dbReference>
<dbReference type="STRING" id="407036.SAMN05216243_0475"/>
<feature type="domain" description="YlxR" evidence="1">
    <location>
        <begin position="10"/>
        <end position="83"/>
    </location>
</feature>
<dbReference type="Proteomes" id="UP000198694">
    <property type="component" value="Unassembled WGS sequence"/>
</dbReference>
<keyword evidence="3" id="KW-1185">Reference proteome</keyword>
<reference evidence="2 3" key="1">
    <citation type="submission" date="2016-10" db="EMBL/GenBank/DDBJ databases">
        <authorList>
            <person name="de Groot N.N."/>
        </authorList>
    </citation>
    <scope>NUCLEOTIDE SEQUENCE [LARGE SCALE GENOMIC DNA]</scope>
    <source>
        <strain evidence="2 3">CGMCC 1.6502</strain>
    </source>
</reference>
<dbReference type="Pfam" id="PF04296">
    <property type="entry name" value="YlxR"/>
    <property type="match status" value="1"/>
</dbReference>
<evidence type="ECO:0000259" key="1">
    <source>
        <dbReference type="Pfam" id="PF04296"/>
    </source>
</evidence>
<accession>A0A1G8W026</accession>
<name>A0A1G8W026_9BACI</name>
<dbReference type="EMBL" id="FNFL01000001">
    <property type="protein sequence ID" value="SDJ71662.1"/>
    <property type="molecule type" value="Genomic_DNA"/>
</dbReference>
<dbReference type="AlphaFoldDB" id="A0A1G8W026"/>
<dbReference type="InterPro" id="IPR035931">
    <property type="entry name" value="YlxR-like_sf"/>
</dbReference>
<dbReference type="PANTHER" id="PTHR34215">
    <property type="entry name" value="BLL0784 PROTEIN"/>
    <property type="match status" value="1"/>
</dbReference>
<dbReference type="SUPFAM" id="SSF64376">
    <property type="entry name" value="YlxR-like"/>
    <property type="match status" value="1"/>
</dbReference>
<dbReference type="NCBIfam" id="NF047356">
    <property type="entry name" value="RNA_bind_RnpM"/>
    <property type="match status" value="1"/>
</dbReference>
<dbReference type="CDD" id="cd00279">
    <property type="entry name" value="YlxR"/>
    <property type="match status" value="1"/>
</dbReference>
<gene>
    <name evidence="2" type="ORF">SAMN05216243_0475</name>
</gene>
<organism evidence="2 3">
    <name type="scientific">Sediminibacillus albus</name>
    <dbReference type="NCBI Taxonomy" id="407036"/>
    <lineage>
        <taxon>Bacteria</taxon>
        <taxon>Bacillati</taxon>
        <taxon>Bacillota</taxon>
        <taxon>Bacilli</taxon>
        <taxon>Bacillales</taxon>
        <taxon>Bacillaceae</taxon>
        <taxon>Sediminibacillus</taxon>
    </lineage>
</organism>
<dbReference type="RefSeq" id="WP_093210670.1">
    <property type="nucleotide sequence ID" value="NZ_FNFL01000001.1"/>
</dbReference>
<dbReference type="PANTHER" id="PTHR34215:SF1">
    <property type="entry name" value="YLXR DOMAIN-CONTAINING PROTEIN"/>
    <property type="match status" value="1"/>
</dbReference>
<dbReference type="OrthoDB" id="9813251at2"/>
<dbReference type="Gene3D" id="3.30.1230.10">
    <property type="entry name" value="YlxR-like"/>
    <property type="match status" value="1"/>
</dbReference>
<sequence length="92" mass="10424">MAATRKVPLRKCIVTQEMKPKKELIRVVRNKEGEVFVDTTGKKNGRGAYLSRSLEVVQSAENSGILKRHLNTDIDPTVYDELKNIIEGKKIE</sequence>
<evidence type="ECO:0000313" key="2">
    <source>
        <dbReference type="EMBL" id="SDJ71662.1"/>
    </source>
</evidence>
<protein>
    <recommendedName>
        <fullName evidence="1">YlxR domain-containing protein</fullName>
    </recommendedName>
</protein>
<evidence type="ECO:0000313" key="3">
    <source>
        <dbReference type="Proteomes" id="UP000198694"/>
    </source>
</evidence>
<proteinExistence type="predicted"/>
<dbReference type="InterPro" id="IPR037465">
    <property type="entry name" value="YlxR"/>
</dbReference>